<proteinExistence type="predicted"/>
<dbReference type="STRING" id="1123071.SAMN02745181_0153"/>
<keyword evidence="6" id="KW-1185">Reference proteome</keyword>
<dbReference type="SMART" id="SM00342">
    <property type="entry name" value="HTH_ARAC"/>
    <property type="match status" value="1"/>
</dbReference>
<dbReference type="Gene3D" id="1.10.10.60">
    <property type="entry name" value="Homeodomain-like"/>
    <property type="match status" value="1"/>
</dbReference>
<dbReference type="InterPro" id="IPR028082">
    <property type="entry name" value="Peripla_BP_I"/>
</dbReference>
<dbReference type="Pfam" id="PF12833">
    <property type="entry name" value="HTH_18"/>
    <property type="match status" value="1"/>
</dbReference>
<dbReference type="AlphaFoldDB" id="A0A1M6B9P2"/>
<evidence type="ECO:0000256" key="2">
    <source>
        <dbReference type="ARBA" id="ARBA00023125"/>
    </source>
</evidence>
<dbReference type="InterPro" id="IPR018060">
    <property type="entry name" value="HTH_AraC"/>
</dbReference>
<name>A0A1M6B9P2_9BACT</name>
<feature type="domain" description="HTH araC/xylS-type" evidence="4">
    <location>
        <begin position="277"/>
        <end position="375"/>
    </location>
</feature>
<dbReference type="GO" id="GO:0000976">
    <property type="term" value="F:transcription cis-regulatory region binding"/>
    <property type="evidence" value="ECO:0007669"/>
    <property type="project" value="TreeGrafter"/>
</dbReference>
<keyword evidence="3" id="KW-0804">Transcription</keyword>
<dbReference type="InterPro" id="IPR018062">
    <property type="entry name" value="HTH_AraC-typ_CS"/>
</dbReference>
<organism evidence="5 6">
    <name type="scientific">Rubritalea squalenifaciens DSM 18772</name>
    <dbReference type="NCBI Taxonomy" id="1123071"/>
    <lineage>
        <taxon>Bacteria</taxon>
        <taxon>Pseudomonadati</taxon>
        <taxon>Verrucomicrobiota</taxon>
        <taxon>Verrucomicrobiia</taxon>
        <taxon>Verrucomicrobiales</taxon>
        <taxon>Rubritaleaceae</taxon>
        <taxon>Rubritalea</taxon>
    </lineage>
</organism>
<dbReference type="Proteomes" id="UP000184510">
    <property type="component" value="Unassembled WGS sequence"/>
</dbReference>
<sequence length="376" mass="41150">MKKVLVLTELRTHYGRQILSGLMMEARAHDWWNTMRLTASETDRDAIAQVLAQVDGVIVRDASPEVMEELKGQEVPTVVLRGAMGEPVEESETMKAAAHVDDASVGALAVEELKRLSVKHWGFVGFEGVGWSRGRGEALMNHPAVVHAIELRGNERESWSGVLRLAEWLRKVPKPIGVFGCSDSAGLTVLQACQYAGFSVPNQVAVIGVDNDVQLCHTSVPPLSSIDLHATGVGQRAAWQLANMLGLPTKAEPVISPARLVARESSHEVDRYFLCYQKAVEWLSSNALRGPSVDELSDVTGISRRGLERAFEKHAKVSPASVIREHRMKAIEILLARDSLTLDRIAAQAGFTDAAGLSNFVKRQTGKSPRELRETL</sequence>
<dbReference type="PANTHER" id="PTHR30146">
    <property type="entry name" value="LACI-RELATED TRANSCRIPTIONAL REPRESSOR"/>
    <property type="match status" value="1"/>
</dbReference>
<evidence type="ECO:0000313" key="5">
    <source>
        <dbReference type="EMBL" id="SHI45377.1"/>
    </source>
</evidence>
<evidence type="ECO:0000259" key="4">
    <source>
        <dbReference type="PROSITE" id="PS01124"/>
    </source>
</evidence>
<dbReference type="PROSITE" id="PS00041">
    <property type="entry name" value="HTH_ARAC_FAMILY_1"/>
    <property type="match status" value="1"/>
</dbReference>
<evidence type="ECO:0000256" key="3">
    <source>
        <dbReference type="ARBA" id="ARBA00023163"/>
    </source>
</evidence>
<reference evidence="5 6" key="1">
    <citation type="submission" date="2016-11" db="EMBL/GenBank/DDBJ databases">
        <authorList>
            <person name="Jaros S."/>
            <person name="Januszkiewicz K."/>
            <person name="Wedrychowicz H."/>
        </authorList>
    </citation>
    <scope>NUCLEOTIDE SEQUENCE [LARGE SCALE GENOMIC DNA]</scope>
    <source>
        <strain evidence="5 6">DSM 18772</strain>
    </source>
</reference>
<dbReference type="EMBL" id="FQYR01000002">
    <property type="protein sequence ID" value="SHI45377.1"/>
    <property type="molecule type" value="Genomic_DNA"/>
</dbReference>
<protein>
    <submittedName>
        <fullName evidence="5">LacI family transcriptional regulator</fullName>
    </submittedName>
</protein>
<evidence type="ECO:0000313" key="6">
    <source>
        <dbReference type="Proteomes" id="UP000184510"/>
    </source>
</evidence>
<dbReference type="OrthoDB" id="9792510at2"/>
<dbReference type="RefSeq" id="WP_159434707.1">
    <property type="nucleotide sequence ID" value="NZ_FQYR01000002.1"/>
</dbReference>
<dbReference type="SUPFAM" id="SSF53822">
    <property type="entry name" value="Periplasmic binding protein-like I"/>
    <property type="match status" value="1"/>
</dbReference>
<dbReference type="InterPro" id="IPR046335">
    <property type="entry name" value="LacI/GalR-like_sensor"/>
</dbReference>
<dbReference type="GO" id="GO:0003700">
    <property type="term" value="F:DNA-binding transcription factor activity"/>
    <property type="evidence" value="ECO:0007669"/>
    <property type="project" value="InterPro"/>
</dbReference>
<gene>
    <name evidence="5" type="ORF">SAMN02745181_0153</name>
</gene>
<keyword evidence="1" id="KW-0805">Transcription regulation</keyword>
<dbReference type="PROSITE" id="PS01124">
    <property type="entry name" value="HTH_ARAC_FAMILY_2"/>
    <property type="match status" value="1"/>
</dbReference>
<dbReference type="InParanoid" id="A0A1M6B9P2"/>
<dbReference type="Gene3D" id="3.40.50.2300">
    <property type="match status" value="2"/>
</dbReference>
<dbReference type="SUPFAM" id="SSF46689">
    <property type="entry name" value="Homeodomain-like"/>
    <property type="match status" value="2"/>
</dbReference>
<dbReference type="InterPro" id="IPR009057">
    <property type="entry name" value="Homeodomain-like_sf"/>
</dbReference>
<dbReference type="Pfam" id="PF13377">
    <property type="entry name" value="Peripla_BP_3"/>
    <property type="match status" value="1"/>
</dbReference>
<keyword evidence="2" id="KW-0238">DNA-binding</keyword>
<accession>A0A1M6B9P2</accession>
<evidence type="ECO:0000256" key="1">
    <source>
        <dbReference type="ARBA" id="ARBA00023015"/>
    </source>
</evidence>
<dbReference type="PANTHER" id="PTHR30146:SF24">
    <property type="entry name" value="XYLOSE OPERON REGULATORY PROTEIN"/>
    <property type="match status" value="1"/>
</dbReference>